<dbReference type="Proteomes" id="UP001610335">
    <property type="component" value="Unassembled WGS sequence"/>
</dbReference>
<evidence type="ECO:0000256" key="3">
    <source>
        <dbReference type="ARBA" id="ARBA00022989"/>
    </source>
</evidence>
<name>A0ABR4I721_9EURO</name>
<keyword evidence="8" id="KW-1185">Reference proteome</keyword>
<evidence type="ECO:0000259" key="6">
    <source>
        <dbReference type="Pfam" id="PF22422"/>
    </source>
</evidence>
<dbReference type="SUPFAM" id="SSF56112">
    <property type="entry name" value="Protein kinase-like (PK-like)"/>
    <property type="match status" value="1"/>
</dbReference>
<evidence type="ECO:0000256" key="5">
    <source>
        <dbReference type="SAM" id="Phobius"/>
    </source>
</evidence>
<dbReference type="Gene3D" id="1.20.1250.20">
    <property type="entry name" value="MFS general substrate transporter like domains"/>
    <property type="match status" value="1"/>
</dbReference>
<proteinExistence type="predicted"/>
<dbReference type="Pfam" id="PF00083">
    <property type="entry name" value="Sugar_tr"/>
    <property type="match status" value="1"/>
</dbReference>
<feature type="transmembrane region" description="Helical" evidence="5">
    <location>
        <begin position="355"/>
        <end position="382"/>
    </location>
</feature>
<dbReference type="InterPro" id="IPR036259">
    <property type="entry name" value="MFS_trans_sf"/>
</dbReference>
<evidence type="ECO:0000256" key="1">
    <source>
        <dbReference type="ARBA" id="ARBA00004370"/>
    </source>
</evidence>
<dbReference type="Gene3D" id="1.50.10.10">
    <property type="match status" value="1"/>
</dbReference>
<dbReference type="SUPFAM" id="SSF103473">
    <property type="entry name" value="MFS general substrate transporter"/>
    <property type="match status" value="1"/>
</dbReference>
<dbReference type="InterPro" id="IPR005828">
    <property type="entry name" value="MFS_sugar_transport-like"/>
</dbReference>
<keyword evidence="4 5" id="KW-0472">Membrane</keyword>
<dbReference type="InterPro" id="IPR011009">
    <property type="entry name" value="Kinase-like_dom_sf"/>
</dbReference>
<dbReference type="InterPro" id="IPR012341">
    <property type="entry name" value="6hp_glycosidase-like_sf"/>
</dbReference>
<dbReference type="Pfam" id="PF22422">
    <property type="entry name" value="MGH1-like_GH"/>
    <property type="match status" value="1"/>
</dbReference>
<keyword evidence="2 5" id="KW-0812">Transmembrane</keyword>
<dbReference type="SUPFAM" id="SSF48208">
    <property type="entry name" value="Six-hairpin glycosidases"/>
    <property type="match status" value="1"/>
</dbReference>
<dbReference type="EMBL" id="JBFXLS010000051">
    <property type="protein sequence ID" value="KAL2823540.1"/>
    <property type="molecule type" value="Genomic_DNA"/>
</dbReference>
<dbReference type="Pfam" id="PF06176">
    <property type="entry name" value="WaaY"/>
    <property type="match status" value="1"/>
</dbReference>
<evidence type="ECO:0000256" key="2">
    <source>
        <dbReference type="ARBA" id="ARBA00022692"/>
    </source>
</evidence>
<gene>
    <name evidence="7" type="ORF">BDW59DRAFT_163118</name>
</gene>
<dbReference type="Gene3D" id="1.10.510.10">
    <property type="entry name" value="Transferase(Phosphotransferase) domain 1"/>
    <property type="match status" value="1"/>
</dbReference>
<feature type="transmembrane region" description="Helical" evidence="5">
    <location>
        <begin position="402"/>
        <end position="422"/>
    </location>
</feature>
<comment type="subcellular location">
    <subcellularLocation>
        <location evidence="1">Membrane</location>
    </subcellularLocation>
</comment>
<keyword evidence="3 5" id="KW-1133">Transmembrane helix</keyword>
<evidence type="ECO:0000256" key="4">
    <source>
        <dbReference type="ARBA" id="ARBA00023136"/>
    </source>
</evidence>
<protein>
    <submittedName>
        <fullName evidence="7">Six-hairpin glycosidase-like protein</fullName>
    </submittedName>
</protein>
<reference evidence="7 8" key="1">
    <citation type="submission" date="2024-07" db="EMBL/GenBank/DDBJ databases">
        <title>Section-level genome sequencing and comparative genomics of Aspergillus sections Usti and Cavernicolus.</title>
        <authorList>
            <consortium name="Lawrence Berkeley National Laboratory"/>
            <person name="Nybo J.L."/>
            <person name="Vesth T.C."/>
            <person name="Theobald S."/>
            <person name="Frisvad J.C."/>
            <person name="Larsen T.O."/>
            <person name="Kjaerboelling I."/>
            <person name="Rothschild-Mancinelli K."/>
            <person name="Lyhne E.K."/>
            <person name="Kogle M.E."/>
            <person name="Barry K."/>
            <person name="Clum A."/>
            <person name="Na H."/>
            <person name="Ledsgaard L."/>
            <person name="Lin J."/>
            <person name="Lipzen A."/>
            <person name="Kuo A."/>
            <person name="Riley R."/>
            <person name="Mondo S."/>
            <person name="LaButti K."/>
            <person name="Haridas S."/>
            <person name="Pangalinan J."/>
            <person name="Salamov A.A."/>
            <person name="Simmons B.A."/>
            <person name="Magnuson J.K."/>
            <person name="Chen J."/>
            <person name="Drula E."/>
            <person name="Henrissat B."/>
            <person name="Wiebenga A."/>
            <person name="Lubbers R.J."/>
            <person name="Gomes A.C."/>
            <person name="Makela M.R."/>
            <person name="Stajich J."/>
            <person name="Grigoriev I.V."/>
            <person name="Mortensen U.H."/>
            <person name="De vries R.P."/>
            <person name="Baker S.E."/>
            <person name="Andersen M.R."/>
        </authorList>
    </citation>
    <scope>NUCLEOTIDE SEQUENCE [LARGE SCALE GENOMIC DNA]</scope>
    <source>
        <strain evidence="7 8">CBS 600.67</strain>
    </source>
</reference>
<feature type="transmembrane region" description="Helical" evidence="5">
    <location>
        <begin position="434"/>
        <end position="453"/>
    </location>
</feature>
<sequence length="535" mass="60206">MNKVWSWDNCFNALGIAPLSLNLAINQIQIMYDFQAPDGRLPNSIDWWRIEWAYAKPPIQGWVLAQLLHRYSGMQHRRTEKARLPWYCHGNDSGWDNSTAFDLQPVTVSPDCAAYLILQAEFLANLAGQLELGPEQRDMWLEMKGSVTKALLTELWDGESFLIKNAMTGETRKSTSLIRLLPLVAAKHLPLDVVDKMVADLSRHLTEWGLTAEEIESPLYDSDGYWRGPIWAPSTLRSVSCSLRETGFAENYDAVKGEGQGDLSHTWASSIFLVLAKQAFERKVPIYLPTITVDEKASDNIAFETRIEDRAPTEILAFISDEPWDLARLTSAAQDATSAEHQLTIREAIKLYPKAILFSIGLSLTIVMEGYDTGLMLSFFGLPQFRQKYGHELPNGDYQVAVGWQSGIGAIPSVGGIFGLLLGGLMVDWIGYRYTLFISLATLSGFIFVTFFAENILIQSQVHTQRTSALQRLHDIGILQGDVNRYNFIIQDDTVRLIDFEKSQWRTQDAVQDSRGEIGLIEKTGPLSYADCRCY</sequence>
<dbReference type="InterPro" id="IPR054491">
    <property type="entry name" value="MGH1-like_GH"/>
</dbReference>
<dbReference type="InterPro" id="IPR008928">
    <property type="entry name" value="6-hairpin_glycosidase_sf"/>
</dbReference>
<evidence type="ECO:0000313" key="8">
    <source>
        <dbReference type="Proteomes" id="UP001610335"/>
    </source>
</evidence>
<comment type="caution">
    <text evidence="7">The sequence shown here is derived from an EMBL/GenBank/DDBJ whole genome shotgun (WGS) entry which is preliminary data.</text>
</comment>
<feature type="domain" description="Mannosylglycerate hydrolase MGH1-like glycoside hydrolase" evidence="6">
    <location>
        <begin position="63"/>
        <end position="250"/>
    </location>
</feature>
<dbReference type="InterPro" id="IPR009330">
    <property type="entry name" value="LipoPS_heptP_kinase"/>
</dbReference>
<evidence type="ECO:0000313" key="7">
    <source>
        <dbReference type="EMBL" id="KAL2823540.1"/>
    </source>
</evidence>
<accession>A0ABR4I721</accession>
<organism evidence="7 8">
    <name type="scientific">Aspergillus cavernicola</name>
    <dbReference type="NCBI Taxonomy" id="176166"/>
    <lineage>
        <taxon>Eukaryota</taxon>
        <taxon>Fungi</taxon>
        <taxon>Dikarya</taxon>
        <taxon>Ascomycota</taxon>
        <taxon>Pezizomycotina</taxon>
        <taxon>Eurotiomycetes</taxon>
        <taxon>Eurotiomycetidae</taxon>
        <taxon>Eurotiales</taxon>
        <taxon>Aspergillaceae</taxon>
        <taxon>Aspergillus</taxon>
        <taxon>Aspergillus subgen. Nidulantes</taxon>
    </lineage>
</organism>